<protein>
    <submittedName>
        <fullName evidence="2">28198_t:CDS:1</fullName>
    </submittedName>
</protein>
<dbReference type="Gene3D" id="3.40.50.150">
    <property type="entry name" value="Vaccinia Virus protein VP39"/>
    <property type="match status" value="1"/>
</dbReference>
<dbReference type="Proteomes" id="UP000789901">
    <property type="component" value="Unassembled WGS sequence"/>
</dbReference>
<proteinExistence type="predicted"/>
<feature type="domain" description="Methyltransferase" evidence="1">
    <location>
        <begin position="82"/>
        <end position="175"/>
    </location>
</feature>
<comment type="caution">
    <text evidence="2">The sequence shown here is derived from an EMBL/GenBank/DDBJ whole genome shotgun (WGS) entry which is preliminary data.</text>
</comment>
<evidence type="ECO:0000313" key="3">
    <source>
        <dbReference type="Proteomes" id="UP000789901"/>
    </source>
</evidence>
<dbReference type="CDD" id="cd02440">
    <property type="entry name" value="AdoMet_MTases"/>
    <property type="match status" value="1"/>
</dbReference>
<dbReference type="InterPro" id="IPR041698">
    <property type="entry name" value="Methyltransf_25"/>
</dbReference>
<dbReference type="Pfam" id="PF13649">
    <property type="entry name" value="Methyltransf_25"/>
    <property type="match status" value="1"/>
</dbReference>
<dbReference type="InterPro" id="IPR029063">
    <property type="entry name" value="SAM-dependent_MTases_sf"/>
</dbReference>
<keyword evidence="3" id="KW-1185">Reference proteome</keyword>
<gene>
    <name evidence="2" type="ORF">GMARGA_LOCUS7017</name>
</gene>
<name>A0ABN7UK64_GIGMA</name>
<evidence type="ECO:0000259" key="1">
    <source>
        <dbReference type="Pfam" id="PF13649"/>
    </source>
</evidence>
<dbReference type="EMBL" id="CAJVQB010003292">
    <property type="protein sequence ID" value="CAG8603825.1"/>
    <property type="molecule type" value="Genomic_DNA"/>
</dbReference>
<reference evidence="2 3" key="1">
    <citation type="submission" date="2021-06" db="EMBL/GenBank/DDBJ databases">
        <authorList>
            <person name="Kallberg Y."/>
            <person name="Tangrot J."/>
            <person name="Rosling A."/>
        </authorList>
    </citation>
    <scope>NUCLEOTIDE SEQUENCE [LARGE SCALE GENOMIC DNA]</scope>
    <source>
        <strain evidence="2 3">120-4 pot B 10/14</strain>
    </source>
</reference>
<evidence type="ECO:0000313" key="2">
    <source>
        <dbReference type="EMBL" id="CAG8603825.1"/>
    </source>
</evidence>
<dbReference type="SUPFAM" id="SSF53335">
    <property type="entry name" value="S-adenosyl-L-methionine-dependent methyltransferases"/>
    <property type="match status" value="1"/>
</dbReference>
<organism evidence="2 3">
    <name type="scientific">Gigaspora margarita</name>
    <dbReference type="NCBI Taxonomy" id="4874"/>
    <lineage>
        <taxon>Eukaryota</taxon>
        <taxon>Fungi</taxon>
        <taxon>Fungi incertae sedis</taxon>
        <taxon>Mucoromycota</taxon>
        <taxon>Glomeromycotina</taxon>
        <taxon>Glomeromycetes</taxon>
        <taxon>Diversisporales</taxon>
        <taxon>Gigasporaceae</taxon>
        <taxon>Gigaspora</taxon>
    </lineage>
</organism>
<sequence>MKQILLKYADNGDNNFETFLQLNTHKILNGRKYINDDEVNYLLPIDKIEADREAISYAIRRCLFQKYFFAPIGEKLNTGATVLDIGCGPGFWIKDVGLDHPSSTFIGIDIATTQFPPHDRHPSNVGFLRCNATHGIPFPSETFDFVHISMMCTAFTEYQWYQVIKDVVRVLKYSGWVEIIVSDPLIKNLGNAGKLICEKQGININIHATMPEIIDSVNELEDLEHVSAEYPIGDWGGCLGKYAATNLRKALEGIVYLSNHLKLSTKECDDLLTIYMKELNENKSSGYYHRYFARKAHIS</sequence>
<accession>A0ABN7UK64</accession>
<dbReference type="PANTHER" id="PTHR43591">
    <property type="entry name" value="METHYLTRANSFERASE"/>
    <property type="match status" value="1"/>
</dbReference>
<dbReference type="PANTHER" id="PTHR43591:SF24">
    <property type="entry name" value="2-METHOXY-6-POLYPRENYL-1,4-BENZOQUINOL METHYLASE, MITOCHONDRIAL"/>
    <property type="match status" value="1"/>
</dbReference>